<organism evidence="1 2">
    <name type="scientific">Roseateles saccharophilus</name>
    <name type="common">Pseudomonas saccharophila</name>
    <dbReference type="NCBI Taxonomy" id="304"/>
    <lineage>
        <taxon>Bacteria</taxon>
        <taxon>Pseudomonadati</taxon>
        <taxon>Pseudomonadota</taxon>
        <taxon>Betaproteobacteria</taxon>
        <taxon>Burkholderiales</taxon>
        <taxon>Sphaerotilaceae</taxon>
        <taxon>Roseateles</taxon>
    </lineage>
</organism>
<dbReference type="EMBL" id="SMBU01000022">
    <property type="protein sequence ID" value="TCU92543.1"/>
    <property type="molecule type" value="Genomic_DNA"/>
</dbReference>
<evidence type="ECO:0000313" key="1">
    <source>
        <dbReference type="EMBL" id="TCU92543.1"/>
    </source>
</evidence>
<dbReference type="Proteomes" id="UP000295110">
    <property type="component" value="Unassembled WGS sequence"/>
</dbReference>
<keyword evidence="2" id="KW-1185">Reference proteome</keyword>
<accession>A0A4R3UPU7</accession>
<gene>
    <name evidence="1" type="ORF">EV671_102257</name>
</gene>
<proteinExistence type="predicted"/>
<reference evidence="1 2" key="1">
    <citation type="submission" date="2019-03" db="EMBL/GenBank/DDBJ databases">
        <title>Genomic Encyclopedia of Type Strains, Phase IV (KMG-IV): sequencing the most valuable type-strain genomes for metagenomic binning, comparative biology and taxonomic classification.</title>
        <authorList>
            <person name="Goeker M."/>
        </authorList>
    </citation>
    <scope>NUCLEOTIDE SEQUENCE [LARGE SCALE GENOMIC DNA]</scope>
    <source>
        <strain evidence="1 2">DSM 654</strain>
    </source>
</reference>
<evidence type="ECO:0000313" key="2">
    <source>
        <dbReference type="Proteomes" id="UP000295110"/>
    </source>
</evidence>
<dbReference type="AlphaFoldDB" id="A0A4R3UPU7"/>
<sequence>MDFAGLTTYSVSLAGKLAANDQGSAYDSWQLVTDLGNGEIGKSGYLFGNGPYAQTKGYVGDPFGTYRQTVFLQTGSATLLQISLKGFAVGQYYIGSGTPYASFGLDHSLYWSGIDSVSINGTPQAGYTVSSESGGNYAQSFVPTGAAVPEPATWALSLVGLCALIVGVGRSRHADVPEK</sequence>
<comment type="caution">
    <text evidence="1">The sequence shown here is derived from an EMBL/GenBank/DDBJ whole genome shotgun (WGS) entry which is preliminary data.</text>
</comment>
<name>A0A4R3UPU7_ROSSA</name>
<protein>
    <submittedName>
        <fullName evidence="1">Putative secreted protein with PEP-CTERM sorting signal</fullName>
    </submittedName>
</protein>